<dbReference type="AlphaFoldDB" id="A0A9N8V9C0"/>
<dbReference type="InterPro" id="IPR001623">
    <property type="entry name" value="DnaJ_domain"/>
</dbReference>
<keyword evidence="3" id="KW-0687">Ribonucleoprotein</keyword>
<evidence type="ECO:0000256" key="1">
    <source>
        <dbReference type="ARBA" id="ARBA00010618"/>
    </source>
</evidence>
<evidence type="ECO:0000256" key="4">
    <source>
        <dbReference type="SAM" id="MobiDB-lite"/>
    </source>
</evidence>
<evidence type="ECO:0000256" key="3">
    <source>
        <dbReference type="ARBA" id="ARBA00023274"/>
    </source>
</evidence>
<dbReference type="GO" id="GO:0030544">
    <property type="term" value="F:Hsp70 protein binding"/>
    <property type="evidence" value="ECO:0007669"/>
    <property type="project" value="InterPro"/>
</dbReference>
<comment type="similarity">
    <text evidence="1">Belongs to the universal ribosomal protein uL24 family.</text>
</comment>
<organism evidence="6 7">
    <name type="scientific">Racocetra fulgida</name>
    <dbReference type="NCBI Taxonomy" id="60492"/>
    <lineage>
        <taxon>Eukaryota</taxon>
        <taxon>Fungi</taxon>
        <taxon>Fungi incertae sedis</taxon>
        <taxon>Mucoromycota</taxon>
        <taxon>Glomeromycotina</taxon>
        <taxon>Glomeromycetes</taxon>
        <taxon>Diversisporales</taxon>
        <taxon>Gigasporaceae</taxon>
        <taxon>Racocetra</taxon>
    </lineage>
</organism>
<dbReference type="InterPro" id="IPR041988">
    <property type="entry name" value="Ribosomal_uL24_KOW"/>
</dbReference>
<proteinExistence type="inferred from homology"/>
<comment type="caution">
    <text evidence="6">The sequence shown here is derived from an EMBL/GenBank/DDBJ whole genome shotgun (WGS) entry which is preliminary data.</text>
</comment>
<keyword evidence="7" id="KW-1185">Reference proteome</keyword>
<dbReference type="InterPro" id="IPR008991">
    <property type="entry name" value="Translation_prot_SH3-like_sf"/>
</dbReference>
<gene>
    <name evidence="6" type="ORF">RFULGI_LOCUS30</name>
</gene>
<feature type="compositionally biased region" description="Basic and acidic residues" evidence="4">
    <location>
        <begin position="85"/>
        <end position="107"/>
    </location>
</feature>
<dbReference type="CDD" id="cd06089">
    <property type="entry name" value="KOW_RPL26"/>
    <property type="match status" value="1"/>
</dbReference>
<feature type="compositionally biased region" description="Polar residues" evidence="4">
    <location>
        <begin position="172"/>
        <end position="183"/>
    </location>
</feature>
<dbReference type="Gene3D" id="1.10.287.110">
    <property type="entry name" value="DnaJ domain"/>
    <property type="match status" value="1"/>
</dbReference>
<dbReference type="InterPro" id="IPR036869">
    <property type="entry name" value="J_dom_sf"/>
</dbReference>
<dbReference type="EMBL" id="CAJVPZ010000002">
    <property type="protein sequence ID" value="CAG8447620.1"/>
    <property type="molecule type" value="Genomic_DNA"/>
</dbReference>
<evidence type="ECO:0000259" key="5">
    <source>
        <dbReference type="PROSITE" id="PS50076"/>
    </source>
</evidence>
<dbReference type="SUPFAM" id="SSF50104">
    <property type="entry name" value="Translation proteins SH3-like domain"/>
    <property type="match status" value="1"/>
</dbReference>
<dbReference type="Gene3D" id="2.30.30.30">
    <property type="match status" value="1"/>
</dbReference>
<dbReference type="GO" id="GO:0003723">
    <property type="term" value="F:RNA binding"/>
    <property type="evidence" value="ECO:0007669"/>
    <property type="project" value="InterPro"/>
</dbReference>
<dbReference type="InterPro" id="IPR044713">
    <property type="entry name" value="DNJA1/2-like"/>
</dbReference>
<dbReference type="GO" id="GO:0005840">
    <property type="term" value="C:ribosome"/>
    <property type="evidence" value="ECO:0007669"/>
    <property type="project" value="UniProtKB-KW"/>
</dbReference>
<dbReference type="Pfam" id="PF00226">
    <property type="entry name" value="DnaJ"/>
    <property type="match status" value="1"/>
</dbReference>
<dbReference type="GO" id="GO:0006457">
    <property type="term" value="P:protein folding"/>
    <property type="evidence" value="ECO:0007669"/>
    <property type="project" value="InterPro"/>
</dbReference>
<feature type="domain" description="J" evidence="5">
    <location>
        <begin position="4"/>
        <end position="88"/>
    </location>
</feature>
<evidence type="ECO:0000313" key="7">
    <source>
        <dbReference type="Proteomes" id="UP000789396"/>
    </source>
</evidence>
<sequence length="273" mass="31302">MSKNYYQILGVSPGATQEEIAKAYKKMALKYHPERNHVGEAYAVLSGKQESGSSNKFSSDAEFEKFEEMLKEVRKQFNETERAFNEYEENRRQEEETARSEAIRSIEESLTSSNVSISELDSSLWSPYKSQTPEQQVEIQKKQLKAGKNTDTSEKQSKLQAKLEKLEKSKSNVDNSKGSSNIYSKEKKKSEKILNINLMSSPKIKLKSGDKVKVITGKYRGTIDFISRLDPKKQMVYLKKVSRKKYDKSTPESKKKSELKEIMTPVYISNVAY</sequence>
<dbReference type="PROSITE" id="PS50076">
    <property type="entry name" value="DNAJ_2"/>
    <property type="match status" value="1"/>
</dbReference>
<reference evidence="6" key="1">
    <citation type="submission" date="2021-06" db="EMBL/GenBank/DDBJ databases">
        <authorList>
            <person name="Kallberg Y."/>
            <person name="Tangrot J."/>
            <person name="Rosling A."/>
        </authorList>
    </citation>
    <scope>NUCLEOTIDE SEQUENCE</scope>
    <source>
        <strain evidence="6">IN212</strain>
    </source>
</reference>
<keyword evidence="2" id="KW-0689">Ribosomal protein</keyword>
<dbReference type="PANTHER" id="PTHR43888">
    <property type="entry name" value="DNAJ-LIKE-2, ISOFORM A-RELATED"/>
    <property type="match status" value="1"/>
</dbReference>
<dbReference type="InterPro" id="IPR014722">
    <property type="entry name" value="Rib_uL2_dom2"/>
</dbReference>
<dbReference type="PRINTS" id="PR00625">
    <property type="entry name" value="JDOMAIN"/>
</dbReference>
<feature type="compositionally biased region" description="Basic and acidic residues" evidence="4">
    <location>
        <begin position="151"/>
        <end position="171"/>
    </location>
</feature>
<dbReference type="GO" id="GO:1990904">
    <property type="term" value="C:ribonucleoprotein complex"/>
    <property type="evidence" value="ECO:0007669"/>
    <property type="project" value="UniProtKB-KW"/>
</dbReference>
<dbReference type="SMART" id="SM00271">
    <property type="entry name" value="DnaJ"/>
    <property type="match status" value="1"/>
</dbReference>
<dbReference type="CDD" id="cd06257">
    <property type="entry name" value="DnaJ"/>
    <property type="match status" value="1"/>
</dbReference>
<feature type="region of interest" description="Disordered" evidence="4">
    <location>
        <begin position="85"/>
        <end position="113"/>
    </location>
</feature>
<dbReference type="OrthoDB" id="2424674at2759"/>
<accession>A0A9N8V9C0</accession>
<dbReference type="Proteomes" id="UP000789396">
    <property type="component" value="Unassembled WGS sequence"/>
</dbReference>
<dbReference type="SUPFAM" id="SSF46565">
    <property type="entry name" value="Chaperone J-domain"/>
    <property type="match status" value="1"/>
</dbReference>
<protein>
    <submittedName>
        <fullName evidence="6">11320_t:CDS:1</fullName>
    </submittedName>
</protein>
<feature type="region of interest" description="Disordered" evidence="4">
    <location>
        <begin position="136"/>
        <end position="187"/>
    </location>
</feature>
<evidence type="ECO:0000256" key="2">
    <source>
        <dbReference type="ARBA" id="ARBA00022980"/>
    </source>
</evidence>
<evidence type="ECO:0000313" key="6">
    <source>
        <dbReference type="EMBL" id="CAG8447620.1"/>
    </source>
</evidence>
<name>A0A9N8V9C0_9GLOM</name>